<comment type="caution">
    <text evidence="1">The sequence shown here is derived from an EMBL/GenBank/DDBJ whole genome shotgun (WGS) entry which is preliminary data.</text>
</comment>
<dbReference type="AlphaFoldDB" id="A0A4Y2HWV4"/>
<accession>A0A4Y2HWV4</accession>
<reference evidence="1 2" key="1">
    <citation type="journal article" date="2019" name="Sci. Rep.">
        <title>Orb-weaving spider Araneus ventricosus genome elucidates the spidroin gene catalogue.</title>
        <authorList>
            <person name="Kono N."/>
            <person name="Nakamura H."/>
            <person name="Ohtoshi R."/>
            <person name="Moran D.A.P."/>
            <person name="Shinohara A."/>
            <person name="Yoshida Y."/>
            <person name="Fujiwara M."/>
            <person name="Mori M."/>
            <person name="Tomita M."/>
            <person name="Arakawa K."/>
        </authorList>
    </citation>
    <scope>NUCLEOTIDE SEQUENCE [LARGE SCALE GENOMIC DNA]</scope>
</reference>
<name>A0A4Y2HWV4_ARAVE</name>
<keyword evidence="2" id="KW-1185">Reference proteome</keyword>
<proteinExistence type="predicted"/>
<dbReference type="Proteomes" id="UP000499080">
    <property type="component" value="Unassembled WGS sequence"/>
</dbReference>
<dbReference type="EMBL" id="BGPR01002197">
    <property type="protein sequence ID" value="GBM69479.1"/>
    <property type="molecule type" value="Genomic_DNA"/>
</dbReference>
<evidence type="ECO:0000313" key="1">
    <source>
        <dbReference type="EMBL" id="GBM69479.1"/>
    </source>
</evidence>
<evidence type="ECO:0000313" key="2">
    <source>
        <dbReference type="Proteomes" id="UP000499080"/>
    </source>
</evidence>
<protein>
    <submittedName>
        <fullName evidence="1">Uncharacterized protein</fullName>
    </submittedName>
</protein>
<sequence>MLVMNFKKKESQMRRTKIPTFPFCQLCLSESLLFSFRGGLFIHQLGRALLAHLPPGNNTSRENCINSDHHVKVIFTPSPSVTIGGSTKERLSLNCFPLESRGNAKTGV</sequence>
<gene>
    <name evidence="1" type="ORF">AVEN_67881_1</name>
</gene>
<organism evidence="1 2">
    <name type="scientific">Araneus ventricosus</name>
    <name type="common">Orbweaver spider</name>
    <name type="synonym">Epeira ventricosa</name>
    <dbReference type="NCBI Taxonomy" id="182803"/>
    <lineage>
        <taxon>Eukaryota</taxon>
        <taxon>Metazoa</taxon>
        <taxon>Ecdysozoa</taxon>
        <taxon>Arthropoda</taxon>
        <taxon>Chelicerata</taxon>
        <taxon>Arachnida</taxon>
        <taxon>Araneae</taxon>
        <taxon>Araneomorphae</taxon>
        <taxon>Entelegynae</taxon>
        <taxon>Araneoidea</taxon>
        <taxon>Araneidae</taxon>
        <taxon>Araneus</taxon>
    </lineage>
</organism>